<evidence type="ECO:0000313" key="2">
    <source>
        <dbReference type="EMBL" id="CAE0770984.1"/>
    </source>
</evidence>
<gene>
    <name evidence="2" type="ORF">PCAR00345_LOCUS23596</name>
</gene>
<feature type="region of interest" description="Disordered" evidence="1">
    <location>
        <begin position="469"/>
        <end position="499"/>
    </location>
</feature>
<feature type="compositionally biased region" description="Polar residues" evidence="1">
    <location>
        <begin position="762"/>
        <end position="773"/>
    </location>
</feature>
<feature type="region of interest" description="Disordered" evidence="1">
    <location>
        <begin position="630"/>
        <end position="660"/>
    </location>
</feature>
<evidence type="ECO:0000256" key="1">
    <source>
        <dbReference type="SAM" id="MobiDB-lite"/>
    </source>
</evidence>
<protein>
    <submittedName>
        <fullName evidence="2">Uncharacterized protein</fullName>
    </submittedName>
</protein>
<accession>A0A7S4BMU5</accession>
<feature type="compositionally biased region" description="Low complexity" evidence="1">
    <location>
        <begin position="554"/>
        <end position="575"/>
    </location>
</feature>
<reference evidence="2" key="1">
    <citation type="submission" date="2021-01" db="EMBL/GenBank/DDBJ databases">
        <authorList>
            <person name="Corre E."/>
            <person name="Pelletier E."/>
            <person name="Niang G."/>
            <person name="Scheremetjew M."/>
            <person name="Finn R."/>
            <person name="Kale V."/>
            <person name="Holt S."/>
            <person name="Cochrane G."/>
            <person name="Meng A."/>
            <person name="Brown T."/>
            <person name="Cohen L."/>
        </authorList>
    </citation>
    <scope>NUCLEOTIDE SEQUENCE</scope>
    <source>
        <strain evidence="2">CCMP645</strain>
    </source>
</reference>
<feature type="compositionally biased region" description="Low complexity" evidence="1">
    <location>
        <begin position="469"/>
        <end position="491"/>
    </location>
</feature>
<dbReference type="EMBL" id="HBIZ01037014">
    <property type="protein sequence ID" value="CAE0770984.1"/>
    <property type="molecule type" value="Transcribed_RNA"/>
</dbReference>
<feature type="region of interest" description="Disordered" evidence="1">
    <location>
        <begin position="748"/>
        <end position="778"/>
    </location>
</feature>
<organism evidence="2">
    <name type="scientific">Chrysotila carterae</name>
    <name type="common">Marine alga</name>
    <name type="synonym">Syracosphaera carterae</name>
    <dbReference type="NCBI Taxonomy" id="13221"/>
    <lineage>
        <taxon>Eukaryota</taxon>
        <taxon>Haptista</taxon>
        <taxon>Haptophyta</taxon>
        <taxon>Prymnesiophyceae</taxon>
        <taxon>Isochrysidales</taxon>
        <taxon>Isochrysidaceae</taxon>
        <taxon>Chrysotila</taxon>
    </lineage>
</organism>
<proteinExistence type="predicted"/>
<sequence length="875" mass="90591">MALTVSLLNQNDVSNSIEQAAWHVREQRASTGVERSKRVTGAVQAAEEIKLGARSSFETAVSSASAVGGLVDSERRALQLWGSAIDASVAQLTNARAEAATLAAPLTEAQAAVRKAVEQVATGARASVASMRDDPTAASAFFAEGYLETLQAAVRDGERIAAASEEYSRSMRALAQLQTAMLDAKRTVADASDLWLGALNIKEETKTVLEGSSSLPVSPIALRSIENAERAATKAETATIRASAALDKLSSRANDAVVAATKSKTLLANLNAETSAAQAGLTNFPIGALDAAIAYASDVERALTSAKGAVPLEHQAVREAWHTARVELTKANSQRLKAKALLRSATADATQELTELDWIMPRRNEVIERLPKTQWVDRGRQYSQKYATEFSVADSQKVEKPPAASPLALPEPAELLKQAQDVVQRLQDARLQQSVSSVVLKSAEVAEATQQQAEAAAAAAETAIAAASTMDAPTTTSVPTTSAPTATAPTAEDPLTNDAPLTNLFRSAFSAPPAIVAAPSAPISAPEETDAAPAIEIRSSPMRDDGAVPNTPQSALSLSPSSSSSSSSSSSASPSVFSNSEQEDEAEARVLGMALSDVQTMATVYLSAVAAFLGADAMNNNTLQRALATDSTDASATNSATNTATDSATNSATNTAADSTSGAGIPWLRALSSSSQTDVLDAVSNATAQLSPNLENIKSQAEALRAQLAFTTSEVATSVGKAAAQLPKASPSTAHSDMAHKVDELTSTLKAPASSSSSSSSRYSQHNGASASEGTLEASRDVSCTSSSVTSSTSSCHSTTSVSSRLSRASTQCGEMLAPVLSLASDVGAGDSQRRRSPPRFWRRTQQPAFSDDGEPSCAPALSSKGKGTAERPSH</sequence>
<feature type="region of interest" description="Disordered" evidence="1">
    <location>
        <begin position="827"/>
        <end position="875"/>
    </location>
</feature>
<name>A0A7S4BMU5_CHRCT</name>
<feature type="region of interest" description="Disordered" evidence="1">
    <location>
        <begin position="541"/>
        <end position="583"/>
    </location>
</feature>
<dbReference type="AlphaFoldDB" id="A0A7S4BMU5"/>